<evidence type="ECO:0000313" key="4">
    <source>
        <dbReference type="Proteomes" id="UP001301769"/>
    </source>
</evidence>
<evidence type="ECO:0000256" key="2">
    <source>
        <dbReference type="SAM" id="Phobius"/>
    </source>
</evidence>
<feature type="compositionally biased region" description="Low complexity" evidence="1">
    <location>
        <begin position="671"/>
        <end position="683"/>
    </location>
</feature>
<keyword evidence="4" id="KW-1185">Reference proteome</keyword>
<protein>
    <submittedName>
        <fullName evidence="3">Uncharacterized protein</fullName>
    </submittedName>
</protein>
<dbReference type="Proteomes" id="UP001301769">
    <property type="component" value="Unassembled WGS sequence"/>
</dbReference>
<reference evidence="3" key="1">
    <citation type="journal article" date="2023" name="Mol. Phylogenet. Evol.">
        <title>Genome-scale phylogeny and comparative genomics of the fungal order Sordariales.</title>
        <authorList>
            <person name="Hensen N."/>
            <person name="Bonometti L."/>
            <person name="Westerberg I."/>
            <person name="Brannstrom I.O."/>
            <person name="Guillou S."/>
            <person name="Cros-Aarteil S."/>
            <person name="Calhoun S."/>
            <person name="Haridas S."/>
            <person name="Kuo A."/>
            <person name="Mondo S."/>
            <person name="Pangilinan J."/>
            <person name="Riley R."/>
            <person name="LaButti K."/>
            <person name="Andreopoulos B."/>
            <person name="Lipzen A."/>
            <person name="Chen C."/>
            <person name="Yan M."/>
            <person name="Daum C."/>
            <person name="Ng V."/>
            <person name="Clum A."/>
            <person name="Steindorff A."/>
            <person name="Ohm R.A."/>
            <person name="Martin F."/>
            <person name="Silar P."/>
            <person name="Natvig D.O."/>
            <person name="Lalanne C."/>
            <person name="Gautier V."/>
            <person name="Ament-Velasquez S.L."/>
            <person name="Kruys A."/>
            <person name="Hutchinson M.I."/>
            <person name="Powell A.J."/>
            <person name="Barry K."/>
            <person name="Miller A.N."/>
            <person name="Grigoriev I.V."/>
            <person name="Debuchy R."/>
            <person name="Gladieux P."/>
            <person name="Hiltunen Thoren M."/>
            <person name="Johannesson H."/>
        </authorList>
    </citation>
    <scope>NUCLEOTIDE SEQUENCE</scope>
    <source>
        <strain evidence="3">PSN293</strain>
    </source>
</reference>
<evidence type="ECO:0000313" key="3">
    <source>
        <dbReference type="EMBL" id="KAK4212068.1"/>
    </source>
</evidence>
<feature type="region of interest" description="Disordered" evidence="1">
    <location>
        <begin position="670"/>
        <end position="719"/>
    </location>
</feature>
<keyword evidence="2" id="KW-1133">Transmembrane helix</keyword>
<evidence type="ECO:0000256" key="1">
    <source>
        <dbReference type="SAM" id="MobiDB-lite"/>
    </source>
</evidence>
<keyword evidence="2" id="KW-0812">Transmembrane</keyword>
<accession>A0AAN6Y4I4</accession>
<feature type="compositionally biased region" description="Polar residues" evidence="1">
    <location>
        <begin position="689"/>
        <end position="703"/>
    </location>
</feature>
<reference evidence="3" key="2">
    <citation type="submission" date="2023-05" db="EMBL/GenBank/DDBJ databases">
        <authorList>
            <consortium name="Lawrence Berkeley National Laboratory"/>
            <person name="Steindorff A."/>
            <person name="Hensen N."/>
            <person name="Bonometti L."/>
            <person name="Westerberg I."/>
            <person name="Brannstrom I.O."/>
            <person name="Guillou S."/>
            <person name="Cros-Aarteil S."/>
            <person name="Calhoun S."/>
            <person name="Haridas S."/>
            <person name="Kuo A."/>
            <person name="Mondo S."/>
            <person name="Pangilinan J."/>
            <person name="Riley R."/>
            <person name="Labutti K."/>
            <person name="Andreopoulos B."/>
            <person name="Lipzen A."/>
            <person name="Chen C."/>
            <person name="Yanf M."/>
            <person name="Daum C."/>
            <person name="Ng V."/>
            <person name="Clum A."/>
            <person name="Ohm R."/>
            <person name="Martin F."/>
            <person name="Silar P."/>
            <person name="Natvig D."/>
            <person name="Lalanne C."/>
            <person name="Gautier V."/>
            <person name="Ament-Velasquez S.L."/>
            <person name="Kruys A."/>
            <person name="Hutchinson M.I."/>
            <person name="Powell A.J."/>
            <person name="Barry K."/>
            <person name="Miller A.N."/>
            <person name="Grigoriev I.V."/>
            <person name="Debuchy R."/>
            <person name="Gladieux P."/>
            <person name="Thoren M.H."/>
            <person name="Johannesson H."/>
        </authorList>
    </citation>
    <scope>NUCLEOTIDE SEQUENCE</scope>
    <source>
        <strain evidence="3">PSN293</strain>
    </source>
</reference>
<proteinExistence type="predicted"/>
<feature type="transmembrane region" description="Helical" evidence="2">
    <location>
        <begin position="76"/>
        <end position="98"/>
    </location>
</feature>
<keyword evidence="2" id="KW-0472">Membrane</keyword>
<dbReference type="AlphaFoldDB" id="A0AAN6Y4I4"/>
<feature type="region of interest" description="Disordered" evidence="1">
    <location>
        <begin position="733"/>
        <end position="811"/>
    </location>
</feature>
<dbReference type="EMBL" id="MU858135">
    <property type="protein sequence ID" value="KAK4212068.1"/>
    <property type="molecule type" value="Genomic_DNA"/>
</dbReference>
<feature type="transmembrane region" description="Helical" evidence="2">
    <location>
        <begin position="136"/>
        <end position="153"/>
    </location>
</feature>
<comment type="caution">
    <text evidence="3">The sequence shown here is derived from an EMBL/GenBank/DDBJ whole genome shotgun (WGS) entry which is preliminary data.</text>
</comment>
<feature type="transmembrane region" description="Helical" evidence="2">
    <location>
        <begin position="12"/>
        <end position="30"/>
    </location>
</feature>
<feature type="compositionally biased region" description="Basic and acidic residues" evidence="1">
    <location>
        <begin position="780"/>
        <end position="789"/>
    </location>
</feature>
<organism evidence="3 4">
    <name type="scientific">Rhypophila decipiens</name>
    <dbReference type="NCBI Taxonomy" id="261697"/>
    <lineage>
        <taxon>Eukaryota</taxon>
        <taxon>Fungi</taxon>
        <taxon>Dikarya</taxon>
        <taxon>Ascomycota</taxon>
        <taxon>Pezizomycotina</taxon>
        <taxon>Sordariomycetes</taxon>
        <taxon>Sordariomycetidae</taxon>
        <taxon>Sordariales</taxon>
        <taxon>Naviculisporaceae</taxon>
        <taxon>Rhypophila</taxon>
    </lineage>
</organism>
<name>A0AAN6Y4I4_9PEZI</name>
<gene>
    <name evidence="3" type="ORF">QBC37DRAFT_202670</name>
</gene>
<sequence>MARVIAVETRYGFGFLALLYLTFLFVPWILTCAQARIPFLLTAAFTRASFKYDIEAHGIQQADADRATGFTYVLDALSYLAAVVALPVLYEVLARAAVIYTLRTRKSKTLNAAQVFALADRKFLSGFLHHRSRNRFFAFSGLLILCTVAYHILRGAVISTTWNRYPLVQLRPYSTTELSTHTPNSWDVEEIGVSPAPNDIQALPSLNVMTKLRQAIIATHPDEWQRDAWWAEEPRYRYGYENEKARFFATSLNKNTTTGLVRNLALRMDSEFEWTQLSGGPDEPQGYPENCPGGEEFPFRHPRLVLNVCIQGNGTGIRDGEYVSPWTNTTENQVITEQIYVQMPRHQINGTSGYRDRDQSEVWNWKGDFKYTVTTRLGFFVLGNDKNNHTFSPRLDRLNESDTQIIALAREHASRSFHNDRKGYIWMQEDQRPVPGPLTLAARAMFGQGSFYDISQRIYADAADRSTWSDMLSGSCPFPFQRHPKLNYDCSEGKVQSYVSEYWAAGGVVTLLKSLVPDPSYTASYPSRGPVRAGEVLDSALYLANKAVMDLAIVEIDGFDTQRPDRLGIFHTEGVAVRQFDVSDRSMASMSALLGLQVLGILALLCYTYRLPAWTSTLDALAVARITHQLKDGNLLLTMGLRKPTESEIKKLREIDALIGVVEPIPVSDMSSTAAATTRASGSGDHGTGRSSSTHGHAQSHHSQAPVVSVESNDHQMGMGTIPIDVQTVISEDLDNNDNNTNINNNDERRRNSRNLDVPQHPTAVEGSSPRLSLSIADMVPEHDNEDSHPGGPSSPPAYTPRTGQPELNLMPPSYASALAVNGLRVGAPGLVTRKNIPRTMDDVWV</sequence>